<proteinExistence type="predicted"/>
<evidence type="ECO:0000313" key="2">
    <source>
        <dbReference type="Proteomes" id="UP000030653"/>
    </source>
</evidence>
<sequence>MPRVMPGKLGLSFSGLYSAAERQVQQIKDREGELSDKVRAVIAAKFQEAAIGQLEEKLVLALKSLRERGIYPNAVVASSGSGMASDLYLRNRFVPPFGSFFTPGRRTVSDWLLLLLLSRYRSSNPHSSCDDRMGGDETVPIWTERRIRRETYCRVGDRQ</sequence>
<gene>
    <name evidence="1" type="ORF">DACRYDRAFT_108926</name>
</gene>
<dbReference type="AlphaFoldDB" id="M5FS64"/>
<dbReference type="GeneID" id="63683826"/>
<dbReference type="EMBL" id="JH795867">
    <property type="protein sequence ID" value="EJU00176.1"/>
    <property type="molecule type" value="Genomic_DNA"/>
</dbReference>
<dbReference type="RefSeq" id="XP_040627073.1">
    <property type="nucleotide sequence ID" value="XM_040768764.1"/>
</dbReference>
<protein>
    <submittedName>
        <fullName evidence="1">Uncharacterized protein</fullName>
    </submittedName>
</protein>
<accession>M5FS64</accession>
<evidence type="ECO:0000313" key="1">
    <source>
        <dbReference type="EMBL" id="EJU00176.1"/>
    </source>
</evidence>
<dbReference type="Gene3D" id="3.30.420.40">
    <property type="match status" value="1"/>
</dbReference>
<dbReference type="OrthoDB" id="10259622at2759"/>
<dbReference type="Proteomes" id="UP000030653">
    <property type="component" value="Unassembled WGS sequence"/>
</dbReference>
<name>M5FS64_DACPD</name>
<dbReference type="STRING" id="1858805.M5FS64"/>
<dbReference type="HOGENOM" id="CLU_1660699_0_0_1"/>
<organism evidence="1 2">
    <name type="scientific">Dacryopinax primogenitus (strain DJM 731)</name>
    <name type="common">Brown rot fungus</name>
    <dbReference type="NCBI Taxonomy" id="1858805"/>
    <lineage>
        <taxon>Eukaryota</taxon>
        <taxon>Fungi</taxon>
        <taxon>Dikarya</taxon>
        <taxon>Basidiomycota</taxon>
        <taxon>Agaricomycotina</taxon>
        <taxon>Dacrymycetes</taxon>
        <taxon>Dacrymycetales</taxon>
        <taxon>Dacrymycetaceae</taxon>
        <taxon>Dacryopinax</taxon>
    </lineage>
</organism>
<keyword evidence="2" id="KW-1185">Reference proteome</keyword>
<reference evidence="1 2" key="1">
    <citation type="journal article" date="2012" name="Science">
        <title>The Paleozoic origin of enzymatic lignin decomposition reconstructed from 31 fungal genomes.</title>
        <authorList>
            <person name="Floudas D."/>
            <person name="Binder M."/>
            <person name="Riley R."/>
            <person name="Barry K."/>
            <person name="Blanchette R.A."/>
            <person name="Henrissat B."/>
            <person name="Martinez A.T."/>
            <person name="Otillar R."/>
            <person name="Spatafora J.W."/>
            <person name="Yadav J.S."/>
            <person name="Aerts A."/>
            <person name="Benoit I."/>
            <person name="Boyd A."/>
            <person name="Carlson A."/>
            <person name="Copeland A."/>
            <person name="Coutinho P.M."/>
            <person name="de Vries R.P."/>
            <person name="Ferreira P."/>
            <person name="Findley K."/>
            <person name="Foster B."/>
            <person name="Gaskell J."/>
            <person name="Glotzer D."/>
            <person name="Gorecki P."/>
            <person name="Heitman J."/>
            <person name="Hesse C."/>
            <person name="Hori C."/>
            <person name="Igarashi K."/>
            <person name="Jurgens J.A."/>
            <person name="Kallen N."/>
            <person name="Kersten P."/>
            <person name="Kohler A."/>
            <person name="Kuees U."/>
            <person name="Kumar T.K.A."/>
            <person name="Kuo A."/>
            <person name="LaButti K."/>
            <person name="Larrondo L.F."/>
            <person name="Lindquist E."/>
            <person name="Ling A."/>
            <person name="Lombard V."/>
            <person name="Lucas S."/>
            <person name="Lundell T."/>
            <person name="Martin R."/>
            <person name="McLaughlin D.J."/>
            <person name="Morgenstern I."/>
            <person name="Morin E."/>
            <person name="Murat C."/>
            <person name="Nagy L.G."/>
            <person name="Nolan M."/>
            <person name="Ohm R.A."/>
            <person name="Patyshakuliyeva A."/>
            <person name="Rokas A."/>
            <person name="Ruiz-Duenas F.J."/>
            <person name="Sabat G."/>
            <person name="Salamov A."/>
            <person name="Samejima M."/>
            <person name="Schmutz J."/>
            <person name="Slot J.C."/>
            <person name="St John F."/>
            <person name="Stenlid J."/>
            <person name="Sun H."/>
            <person name="Sun S."/>
            <person name="Syed K."/>
            <person name="Tsang A."/>
            <person name="Wiebenga A."/>
            <person name="Young D."/>
            <person name="Pisabarro A."/>
            <person name="Eastwood D.C."/>
            <person name="Martin F."/>
            <person name="Cullen D."/>
            <person name="Grigoriev I.V."/>
            <person name="Hibbett D.S."/>
        </authorList>
    </citation>
    <scope>NUCLEOTIDE SEQUENCE [LARGE SCALE GENOMIC DNA]</scope>
    <source>
        <strain evidence="1 2">DJM-731 SS1</strain>
    </source>
</reference>